<dbReference type="GO" id="GO:0016020">
    <property type="term" value="C:membrane"/>
    <property type="evidence" value="ECO:0007669"/>
    <property type="project" value="GOC"/>
</dbReference>
<dbReference type="PANTHER" id="PTHR13693">
    <property type="entry name" value="CLASS II AMINOTRANSFERASE/8-AMINO-7-OXONONANOATE SYNTHASE"/>
    <property type="match status" value="1"/>
</dbReference>
<proteinExistence type="predicted"/>
<dbReference type="InterPro" id="IPR050087">
    <property type="entry name" value="AON_synthase_class-II"/>
</dbReference>
<gene>
    <name evidence="3" type="primary">LCB2_1</name>
    <name evidence="3" type="ORF">CU097_001211</name>
</gene>
<dbReference type="GO" id="GO:0017059">
    <property type="term" value="C:serine palmitoyltransferase complex"/>
    <property type="evidence" value="ECO:0007669"/>
    <property type="project" value="TreeGrafter"/>
</dbReference>
<keyword evidence="1 3" id="KW-0808">Transferase</keyword>
<feature type="non-terminal residue" evidence="3">
    <location>
        <position position="217"/>
    </location>
</feature>
<dbReference type="GO" id="GO:0046512">
    <property type="term" value="P:sphingosine biosynthetic process"/>
    <property type="evidence" value="ECO:0007669"/>
    <property type="project" value="TreeGrafter"/>
</dbReference>
<organism evidence="3 4">
    <name type="scientific">Rhizopus azygosporus</name>
    <name type="common">Rhizopus microsporus var. azygosporus</name>
    <dbReference type="NCBI Taxonomy" id="86630"/>
    <lineage>
        <taxon>Eukaryota</taxon>
        <taxon>Fungi</taxon>
        <taxon>Fungi incertae sedis</taxon>
        <taxon>Mucoromycota</taxon>
        <taxon>Mucoromycotina</taxon>
        <taxon>Mucoromycetes</taxon>
        <taxon>Mucorales</taxon>
        <taxon>Mucorineae</taxon>
        <taxon>Rhizopodaceae</taxon>
        <taxon>Rhizopus</taxon>
    </lineage>
</organism>
<dbReference type="GO" id="GO:0004758">
    <property type="term" value="F:serine C-palmitoyltransferase activity"/>
    <property type="evidence" value="ECO:0007669"/>
    <property type="project" value="TreeGrafter"/>
</dbReference>
<dbReference type="PANTHER" id="PTHR13693:SF3">
    <property type="entry name" value="LD36009P"/>
    <property type="match status" value="1"/>
</dbReference>
<feature type="transmembrane region" description="Helical" evidence="2">
    <location>
        <begin position="88"/>
        <end position="110"/>
    </location>
</feature>
<evidence type="ECO:0000256" key="2">
    <source>
        <dbReference type="SAM" id="Phobius"/>
    </source>
</evidence>
<dbReference type="OrthoDB" id="65434at2759"/>
<evidence type="ECO:0000313" key="4">
    <source>
        <dbReference type="Proteomes" id="UP000252139"/>
    </source>
</evidence>
<sequence>MQQAIPTIHVEGIQPSTRQRSFSISNLVKRTRRAYSVSSAYPTQRQPLIHLPPSSSDLTLPDLTPTQRRNSIAASQRKYEDLEQKMEAAPLFVLVSTYLNYFILIIFGHLRDILGKMFKHKKYAHLRATEGYAPLVSDFDSFYTRRMYMRIRDCWNRPMTGVPGRKIKILERESKDFNQTFSLTGRTIEATNFSSYNYLGFAQSEGYCADQVETCVN</sequence>
<reference evidence="3 4" key="1">
    <citation type="journal article" date="2018" name="G3 (Bethesda)">
        <title>Phylogenetic and Phylogenomic Definition of Rhizopus Species.</title>
        <authorList>
            <person name="Gryganskyi A.P."/>
            <person name="Golan J."/>
            <person name="Dolatabadi S."/>
            <person name="Mondo S."/>
            <person name="Robb S."/>
            <person name="Idnurm A."/>
            <person name="Muszewska A."/>
            <person name="Steczkiewicz K."/>
            <person name="Masonjones S."/>
            <person name="Liao H.L."/>
            <person name="Gajdeczka M.T."/>
            <person name="Anike F."/>
            <person name="Vuek A."/>
            <person name="Anishchenko I.M."/>
            <person name="Voigt K."/>
            <person name="de Hoog G.S."/>
            <person name="Smith M.E."/>
            <person name="Heitman J."/>
            <person name="Vilgalys R."/>
            <person name="Stajich J.E."/>
        </authorList>
    </citation>
    <scope>NUCLEOTIDE SEQUENCE [LARGE SCALE GENOMIC DNA]</scope>
    <source>
        <strain evidence="3 4">CBS 357.93</strain>
    </source>
</reference>
<dbReference type="GO" id="GO:0046513">
    <property type="term" value="P:ceramide biosynthetic process"/>
    <property type="evidence" value="ECO:0007669"/>
    <property type="project" value="TreeGrafter"/>
</dbReference>
<name>A0A367IXT0_RHIAZ</name>
<comment type="caution">
    <text evidence="3">The sequence shown here is derived from an EMBL/GenBank/DDBJ whole genome shotgun (WGS) entry which is preliminary data.</text>
</comment>
<dbReference type="EMBL" id="PJQL01003000">
    <property type="protein sequence ID" value="RCH82478.1"/>
    <property type="molecule type" value="Genomic_DNA"/>
</dbReference>
<evidence type="ECO:0000313" key="3">
    <source>
        <dbReference type="EMBL" id="RCH82478.1"/>
    </source>
</evidence>
<accession>A0A367IXT0</accession>
<dbReference type="Proteomes" id="UP000252139">
    <property type="component" value="Unassembled WGS sequence"/>
</dbReference>
<protein>
    <submittedName>
        <fullName evidence="3">Serine palmitoyltransferase component</fullName>
    </submittedName>
</protein>
<dbReference type="STRING" id="86630.A0A367IXT0"/>
<keyword evidence="2" id="KW-1133">Transmembrane helix</keyword>
<dbReference type="AlphaFoldDB" id="A0A367IXT0"/>
<keyword evidence="2" id="KW-0472">Membrane</keyword>
<keyword evidence="2" id="KW-0812">Transmembrane</keyword>
<evidence type="ECO:0000256" key="1">
    <source>
        <dbReference type="ARBA" id="ARBA00022679"/>
    </source>
</evidence>
<keyword evidence="4" id="KW-1185">Reference proteome</keyword>